<sequence>MPAASSSTQLLESLQKHNDTFESLLKLIPAKFYLVNDDPNDFVPSKYQKHTGKKAKDIKAAKRERLDPSRNKTIVDIQNEAAGEDDAMDVDHDAEDDQAEEPEIVPMHAGGANTLREKLHARMAAFRNGRGANANGKDALIEERRRAMRERRRKETKERRRQEKSAKTAKTQLLVEHSPPPQAQASTSKRAETTVAFNAIEGSTKKGKKAVSNNPTNLLSHLQAQKSKLEALPADKRAAISEKNRWARAEARLSGAKNPGIAVAEDGGEDAEEKKLKKAVKRKEKEKEKSKKAWDERKKQVTQSMAARQAKRSDNIAQRNERRKNDGAKPGKGKQRAGFEGSSRSVKVGKGGKGKGKK</sequence>
<dbReference type="InterPro" id="IPR029188">
    <property type="entry name" value="Rrp14_N"/>
</dbReference>
<comment type="subcellular location">
    <subcellularLocation>
        <location evidence="1">Nucleus</location>
    </subcellularLocation>
</comment>
<comment type="similarity">
    <text evidence="2">Belongs to the SURF6 family.</text>
</comment>
<dbReference type="OMA" id="RIETTQK"/>
<organism evidence="8">
    <name type="scientific">Schizophyllum commune (strain H4-8 / FGSC 9210)</name>
    <name type="common">Split gill fungus</name>
    <dbReference type="NCBI Taxonomy" id="578458"/>
    <lineage>
        <taxon>Eukaryota</taxon>
        <taxon>Fungi</taxon>
        <taxon>Dikarya</taxon>
        <taxon>Basidiomycota</taxon>
        <taxon>Agaricomycotina</taxon>
        <taxon>Agaricomycetes</taxon>
        <taxon>Agaricomycetidae</taxon>
        <taxon>Agaricales</taxon>
        <taxon>Schizophyllaceae</taxon>
        <taxon>Schizophyllum</taxon>
    </lineage>
</organism>
<evidence type="ECO:0000313" key="8">
    <source>
        <dbReference type="Proteomes" id="UP000007431"/>
    </source>
</evidence>
<dbReference type="EMBL" id="GL377305">
    <property type="protein sequence ID" value="EFI97905.1"/>
    <property type="molecule type" value="Genomic_DNA"/>
</dbReference>
<keyword evidence="8" id="KW-1185">Reference proteome</keyword>
<evidence type="ECO:0000259" key="5">
    <source>
        <dbReference type="Pfam" id="PF04935"/>
    </source>
</evidence>
<dbReference type="HOGENOM" id="CLU_029148_1_0_1"/>
<dbReference type="STRING" id="578458.D8Q1A3"/>
<dbReference type="AlphaFoldDB" id="D8Q1A3"/>
<dbReference type="PANTHER" id="PTHR14369:SF0">
    <property type="entry name" value="SURFEIT LOCUS PROTEIN 6"/>
    <property type="match status" value="1"/>
</dbReference>
<dbReference type="InterPro" id="IPR007019">
    <property type="entry name" value="SURF6"/>
</dbReference>
<dbReference type="GO" id="GO:0003677">
    <property type="term" value="F:DNA binding"/>
    <property type="evidence" value="ECO:0007669"/>
    <property type="project" value="TreeGrafter"/>
</dbReference>
<dbReference type="GO" id="GO:0042273">
    <property type="term" value="P:ribosomal large subunit biogenesis"/>
    <property type="evidence" value="ECO:0007669"/>
    <property type="project" value="TreeGrafter"/>
</dbReference>
<dbReference type="KEGG" id="scm:SCHCO_02699261"/>
<proteinExistence type="inferred from homology"/>
<evidence type="ECO:0000256" key="1">
    <source>
        <dbReference type="ARBA" id="ARBA00004123"/>
    </source>
</evidence>
<dbReference type="Pfam" id="PF04935">
    <property type="entry name" value="SURF6"/>
    <property type="match status" value="1"/>
</dbReference>
<evidence type="ECO:0000259" key="6">
    <source>
        <dbReference type="Pfam" id="PF15459"/>
    </source>
</evidence>
<evidence type="ECO:0008006" key="9">
    <source>
        <dbReference type="Google" id="ProtNLM"/>
    </source>
</evidence>
<dbReference type="eggNOG" id="KOG2885">
    <property type="taxonomic scope" value="Eukaryota"/>
</dbReference>
<feature type="compositionally biased region" description="Basic and acidic residues" evidence="4">
    <location>
        <begin position="153"/>
        <end position="166"/>
    </location>
</feature>
<gene>
    <name evidence="7" type="ORF">SCHCODRAFT_108183</name>
</gene>
<keyword evidence="3" id="KW-0539">Nucleus</keyword>
<accession>D8Q1A3</accession>
<dbReference type="Proteomes" id="UP000007431">
    <property type="component" value="Unassembled WGS sequence"/>
</dbReference>
<feature type="compositionally biased region" description="Basic and acidic residues" evidence="4">
    <location>
        <begin position="311"/>
        <end position="329"/>
    </location>
</feature>
<feature type="non-terminal residue" evidence="7">
    <location>
        <position position="358"/>
    </location>
</feature>
<dbReference type="InterPro" id="IPR029190">
    <property type="entry name" value="Rrp14/SURF6_C"/>
</dbReference>
<evidence type="ECO:0000313" key="7">
    <source>
        <dbReference type="EMBL" id="EFI97905.1"/>
    </source>
</evidence>
<feature type="region of interest" description="Disordered" evidence="4">
    <location>
        <begin position="145"/>
        <end position="191"/>
    </location>
</feature>
<dbReference type="Pfam" id="PF15459">
    <property type="entry name" value="RRP14"/>
    <property type="match status" value="1"/>
</dbReference>
<evidence type="ECO:0000256" key="2">
    <source>
        <dbReference type="ARBA" id="ARBA00005904"/>
    </source>
</evidence>
<feature type="compositionally biased region" description="Basic and acidic residues" evidence="4">
    <location>
        <begin position="283"/>
        <end position="299"/>
    </location>
</feature>
<name>D8Q1A3_SCHCM</name>
<evidence type="ECO:0000256" key="3">
    <source>
        <dbReference type="ARBA" id="ARBA00023242"/>
    </source>
</evidence>
<feature type="domain" description="Ribosomal RNA-processing protein 14 N-terminal" evidence="6">
    <location>
        <begin position="13"/>
        <end position="68"/>
    </location>
</feature>
<evidence type="ECO:0000256" key="4">
    <source>
        <dbReference type="SAM" id="MobiDB-lite"/>
    </source>
</evidence>
<dbReference type="InParanoid" id="D8Q1A3"/>
<dbReference type="GO" id="GO:0003723">
    <property type="term" value="F:RNA binding"/>
    <property type="evidence" value="ECO:0007669"/>
    <property type="project" value="TreeGrafter"/>
</dbReference>
<feature type="region of interest" description="Disordered" evidence="4">
    <location>
        <begin position="43"/>
        <end position="89"/>
    </location>
</feature>
<dbReference type="GeneID" id="9595832"/>
<feature type="domain" description="Ribosomal RNA-processing protein 14/surfeit locus protein 6 C-terminal" evidence="5">
    <location>
        <begin position="140"/>
        <end position="327"/>
    </location>
</feature>
<dbReference type="GO" id="GO:0042274">
    <property type="term" value="P:ribosomal small subunit biogenesis"/>
    <property type="evidence" value="ECO:0007669"/>
    <property type="project" value="TreeGrafter"/>
</dbReference>
<dbReference type="OrthoDB" id="444809at2759"/>
<dbReference type="VEuPathDB" id="FungiDB:SCHCODRAFT_02699261"/>
<feature type="region of interest" description="Disordered" evidence="4">
    <location>
        <begin position="251"/>
        <end position="358"/>
    </location>
</feature>
<reference evidence="7 8" key="1">
    <citation type="journal article" date="2010" name="Nat. Biotechnol.">
        <title>Genome sequence of the model mushroom Schizophyllum commune.</title>
        <authorList>
            <person name="Ohm R.A."/>
            <person name="de Jong J.F."/>
            <person name="Lugones L.G."/>
            <person name="Aerts A."/>
            <person name="Kothe E."/>
            <person name="Stajich J.E."/>
            <person name="de Vries R.P."/>
            <person name="Record E."/>
            <person name="Levasseur A."/>
            <person name="Baker S.E."/>
            <person name="Bartholomew K.A."/>
            <person name="Coutinho P.M."/>
            <person name="Erdmann S."/>
            <person name="Fowler T.J."/>
            <person name="Gathman A.C."/>
            <person name="Lombard V."/>
            <person name="Henrissat B."/>
            <person name="Knabe N."/>
            <person name="Kuees U."/>
            <person name="Lilly W.W."/>
            <person name="Lindquist E."/>
            <person name="Lucas S."/>
            <person name="Magnuson J.K."/>
            <person name="Piumi F."/>
            <person name="Raudaskoski M."/>
            <person name="Salamov A."/>
            <person name="Schmutz J."/>
            <person name="Schwarze F.W.M.R."/>
            <person name="vanKuyk P.A."/>
            <person name="Horton J.S."/>
            <person name="Grigoriev I.V."/>
            <person name="Woesten H.A.B."/>
        </authorList>
    </citation>
    <scope>NUCLEOTIDE SEQUENCE [LARGE SCALE GENOMIC DNA]</scope>
    <source>
        <strain evidence="8">H4-8 / FGSC 9210</strain>
    </source>
</reference>
<dbReference type="PANTHER" id="PTHR14369">
    <property type="entry name" value="SURFEIT LOCUS PROTEIN 6"/>
    <property type="match status" value="1"/>
</dbReference>
<protein>
    <recommendedName>
        <fullName evidence="9">Ribosomal RNA-processing protein 14/surfeit locus protein 6 C-terminal domain-containing protein</fullName>
    </recommendedName>
</protein>
<feature type="compositionally biased region" description="Basic and acidic residues" evidence="4">
    <location>
        <begin position="54"/>
        <end position="70"/>
    </location>
</feature>
<dbReference type="RefSeq" id="XP_003032808.1">
    <property type="nucleotide sequence ID" value="XM_003032762.1"/>
</dbReference>
<dbReference type="GO" id="GO:0005730">
    <property type="term" value="C:nucleolus"/>
    <property type="evidence" value="ECO:0007669"/>
    <property type="project" value="TreeGrafter"/>
</dbReference>